<dbReference type="PANTHER" id="PTHR47067:SF16">
    <property type="entry name" value="TPX2 (TARGETING PROTEIN FOR XKLP2) PROTEIN FAMILY"/>
    <property type="match status" value="1"/>
</dbReference>
<comment type="similarity">
    <text evidence="2">Belongs to the TPX2 family.</text>
</comment>
<feature type="compositionally biased region" description="Polar residues" evidence="6">
    <location>
        <begin position="523"/>
        <end position="538"/>
    </location>
</feature>
<keyword evidence="4" id="KW-0493">Microtubule</keyword>
<feature type="compositionally biased region" description="Polar residues" evidence="6">
    <location>
        <begin position="432"/>
        <end position="441"/>
    </location>
</feature>
<keyword evidence="3" id="KW-0963">Cytoplasm</keyword>
<feature type="compositionally biased region" description="Polar residues" evidence="6">
    <location>
        <begin position="323"/>
        <end position="332"/>
    </location>
</feature>
<comment type="caution">
    <text evidence="8">The sequence shown here is derived from an EMBL/GenBank/DDBJ whole genome shotgun (WGS) entry which is preliminary data.</text>
</comment>
<feature type="region of interest" description="Disordered" evidence="6">
    <location>
        <begin position="482"/>
        <end position="703"/>
    </location>
</feature>
<evidence type="ECO:0000313" key="8">
    <source>
        <dbReference type="EMBL" id="KAK6789233.1"/>
    </source>
</evidence>
<evidence type="ECO:0000256" key="6">
    <source>
        <dbReference type="SAM" id="MobiDB-lite"/>
    </source>
</evidence>
<organism evidence="8 9">
    <name type="scientific">Solanum bulbocastanum</name>
    <name type="common">Wild potato</name>
    <dbReference type="NCBI Taxonomy" id="147425"/>
    <lineage>
        <taxon>Eukaryota</taxon>
        <taxon>Viridiplantae</taxon>
        <taxon>Streptophyta</taxon>
        <taxon>Embryophyta</taxon>
        <taxon>Tracheophyta</taxon>
        <taxon>Spermatophyta</taxon>
        <taxon>Magnoliopsida</taxon>
        <taxon>eudicotyledons</taxon>
        <taxon>Gunneridae</taxon>
        <taxon>Pentapetalae</taxon>
        <taxon>asterids</taxon>
        <taxon>lamiids</taxon>
        <taxon>Solanales</taxon>
        <taxon>Solanaceae</taxon>
        <taxon>Solanoideae</taxon>
        <taxon>Solaneae</taxon>
        <taxon>Solanum</taxon>
    </lineage>
</organism>
<accession>A0AAN8TQV9</accession>
<name>A0AAN8TQV9_SOLBU</name>
<comment type="subcellular location">
    <subcellularLocation>
        <location evidence="1">Cytoplasm</location>
        <location evidence="1">Cytoskeleton</location>
    </subcellularLocation>
</comment>
<feature type="region of interest" description="Disordered" evidence="6">
    <location>
        <begin position="1"/>
        <end position="27"/>
    </location>
</feature>
<feature type="compositionally biased region" description="Polar residues" evidence="6">
    <location>
        <begin position="1"/>
        <end position="19"/>
    </location>
</feature>
<dbReference type="EMBL" id="JBANQN010000005">
    <property type="protein sequence ID" value="KAK6789233.1"/>
    <property type="molecule type" value="Genomic_DNA"/>
</dbReference>
<feature type="region of interest" description="Disordered" evidence="6">
    <location>
        <begin position="398"/>
        <end position="447"/>
    </location>
</feature>
<reference evidence="8 9" key="1">
    <citation type="submission" date="2024-02" db="EMBL/GenBank/DDBJ databases">
        <title>de novo genome assembly of Solanum bulbocastanum strain 11H21.</title>
        <authorList>
            <person name="Hosaka A.J."/>
        </authorList>
    </citation>
    <scope>NUCLEOTIDE SEQUENCE [LARGE SCALE GENOMIC DNA]</scope>
    <source>
        <tissue evidence="8">Young leaves</tissue>
    </source>
</reference>
<dbReference type="AlphaFoldDB" id="A0AAN8TQV9"/>
<protein>
    <recommendedName>
        <fullName evidence="7">TPX2 C-terminal domain-containing protein</fullName>
    </recommendedName>
</protein>
<feature type="compositionally biased region" description="Polar residues" evidence="6">
    <location>
        <begin position="825"/>
        <end position="839"/>
    </location>
</feature>
<evidence type="ECO:0000256" key="2">
    <source>
        <dbReference type="ARBA" id="ARBA00005885"/>
    </source>
</evidence>
<dbReference type="InterPro" id="IPR044216">
    <property type="entry name" value="WDL7"/>
</dbReference>
<dbReference type="Pfam" id="PF06886">
    <property type="entry name" value="TPX2"/>
    <property type="match status" value="1"/>
</dbReference>
<feature type="compositionally biased region" description="Basic and acidic residues" evidence="6">
    <location>
        <begin position="803"/>
        <end position="812"/>
    </location>
</feature>
<evidence type="ECO:0000256" key="4">
    <source>
        <dbReference type="ARBA" id="ARBA00022701"/>
    </source>
</evidence>
<keyword evidence="9" id="KW-1185">Reference proteome</keyword>
<feature type="region of interest" description="Disordered" evidence="6">
    <location>
        <begin position="321"/>
        <end position="344"/>
    </location>
</feature>
<feature type="compositionally biased region" description="Basic and acidic residues" evidence="6">
    <location>
        <begin position="547"/>
        <end position="556"/>
    </location>
</feature>
<feature type="compositionally biased region" description="Basic and acidic residues" evidence="6">
    <location>
        <begin position="639"/>
        <end position="664"/>
    </location>
</feature>
<dbReference type="GO" id="GO:0005874">
    <property type="term" value="C:microtubule"/>
    <property type="evidence" value="ECO:0007669"/>
    <property type="project" value="UniProtKB-KW"/>
</dbReference>
<feature type="region of interest" description="Disordered" evidence="6">
    <location>
        <begin position="742"/>
        <end position="839"/>
    </location>
</feature>
<evidence type="ECO:0000256" key="1">
    <source>
        <dbReference type="ARBA" id="ARBA00004245"/>
    </source>
</evidence>
<feature type="compositionally biased region" description="Polar residues" evidence="6">
    <location>
        <begin position="106"/>
        <end position="127"/>
    </location>
</feature>
<evidence type="ECO:0000256" key="3">
    <source>
        <dbReference type="ARBA" id="ARBA00022490"/>
    </source>
</evidence>
<evidence type="ECO:0000313" key="9">
    <source>
        <dbReference type="Proteomes" id="UP001371456"/>
    </source>
</evidence>
<sequence length="839" mass="93553">MGESSSSACLVRSFSQPSQERTEEDPLLRALSTSVSFGRFMSESLDWEKWSSFTHNRYLEEVGKYAKPGSVAEKKAYFEAQHKKAAAKKAALLLEQQNAAVDESSDLNVTNQNNDHSTVNSELTEPSSCVGIEETQREEGELNVTTQIIAMESKLTEIGSFEGTEEALGDQGHLNVTNPSVDNCTMLFQLPENSSHMGIEEVQGNEGDNTTTCGSYPIHEEINLETTGTENSIEQSYPVENELKSLNQPENVVVEVSENVVQLKEKTQTKNAAMVRDTVLSMKKKPKKPLTLTTRLTTKNESSKFKSRVKPVTALQPIVTDKSAPTSRNNGKVMTDKKKSNPNSRQMAIKFFSHREETKKPMSPILEKIVNSRFLRSITKTSRDSKIQQTSTLASVSGISKCPSEAPQRANKRDRTKLDQSLCRSRKGEGESVSQSGNLKSINKHGNVACSSPTVFSPFSLRSEERAAKRREFFQKLAQKLNTKEAEEEQQQAKPKANTTSSSKVLISRAKPNPSIHHERDSSSNQMKKGKATSSSKVLISGAKPDPSIHQERESSSNRMKKEKTTSSSKVLTARATPNTSIHQERELSSNQMKKEKATTSSKVLTTRAKPNVIHQSKAESNTSIHQERESSNIALNHQSRDELNESIHRERESLSNQMKKEKATTSSKVLTTRAKPNVIHQSKAESNTSIHHERESSNIALNHQSSYELNASIHRERESSNIALNHQSRDKLNASIHRERESLSNQMKKMPRQPCSPKYSGKPVSEVLDIKPQQPWRLSGKSEGTKDVKRENNLPRLSGKTEGSKDAKRENYLPNHFPVKGRSDNPSMLENASPNIQV</sequence>
<dbReference type="PANTHER" id="PTHR47067">
    <property type="entry name" value="TPX2 (TARGETING PROTEIN FOR XKLP2) PROTEIN FAMILY-RELATED"/>
    <property type="match status" value="1"/>
</dbReference>
<feature type="domain" description="TPX2 C-terminal" evidence="7">
    <location>
        <begin position="459"/>
        <end position="506"/>
    </location>
</feature>
<feature type="region of interest" description="Disordered" evidence="6">
    <location>
        <begin position="104"/>
        <end position="127"/>
    </location>
</feature>
<keyword evidence="5" id="KW-0206">Cytoskeleton</keyword>
<evidence type="ECO:0000256" key="5">
    <source>
        <dbReference type="ARBA" id="ARBA00023212"/>
    </source>
</evidence>
<feature type="compositionally biased region" description="Basic and acidic residues" evidence="6">
    <location>
        <begin position="583"/>
        <end position="598"/>
    </location>
</feature>
<dbReference type="Proteomes" id="UP001371456">
    <property type="component" value="Unassembled WGS sequence"/>
</dbReference>
<proteinExistence type="inferred from homology"/>
<dbReference type="InterPro" id="IPR027329">
    <property type="entry name" value="TPX2_C"/>
</dbReference>
<evidence type="ECO:0000259" key="7">
    <source>
        <dbReference type="Pfam" id="PF06886"/>
    </source>
</evidence>
<feature type="compositionally biased region" description="Polar residues" evidence="6">
    <location>
        <begin position="566"/>
        <end position="582"/>
    </location>
</feature>
<feature type="compositionally biased region" description="Basic and acidic residues" evidence="6">
    <location>
        <begin position="784"/>
        <end position="794"/>
    </location>
</feature>
<gene>
    <name evidence="8" type="ORF">RDI58_013032</name>
</gene>